<organism evidence="3 4">
    <name type="scientific">Nocardia speluncae</name>
    <dbReference type="NCBI Taxonomy" id="419477"/>
    <lineage>
        <taxon>Bacteria</taxon>
        <taxon>Bacillati</taxon>
        <taxon>Actinomycetota</taxon>
        <taxon>Actinomycetes</taxon>
        <taxon>Mycobacteriales</taxon>
        <taxon>Nocardiaceae</taxon>
        <taxon>Nocardia</taxon>
    </lineage>
</organism>
<evidence type="ECO:0000256" key="1">
    <source>
        <dbReference type="SAM" id="MobiDB-lite"/>
    </source>
</evidence>
<keyword evidence="4" id="KW-1185">Reference proteome</keyword>
<protein>
    <recommendedName>
        <fullName evidence="5">Large secreted protein</fullName>
    </recommendedName>
</protein>
<feature type="compositionally biased region" description="Low complexity" evidence="1">
    <location>
        <begin position="38"/>
        <end position="54"/>
    </location>
</feature>
<name>A0A846XEQ3_9NOCA</name>
<sequence>MISARGFLAILTICAALSVTACGGNSDPGAEPGPPSGPSASPTSEKSPSTPTEDPTADPGQMFTADPSIVGSHPIPFTSWTRVAEDRIAVHFESGVPACYGVDASVTEAENTVIVELRSGTRADATDKMCVMMAVFGTLEIQLDEPLGERRVLSAV</sequence>
<dbReference type="RefSeq" id="WP_068042798.1">
    <property type="nucleotide sequence ID" value="NZ_JAAXOO010000003.1"/>
</dbReference>
<evidence type="ECO:0000313" key="4">
    <source>
        <dbReference type="Proteomes" id="UP000565715"/>
    </source>
</evidence>
<evidence type="ECO:0008006" key="5">
    <source>
        <dbReference type="Google" id="ProtNLM"/>
    </source>
</evidence>
<dbReference type="AlphaFoldDB" id="A0A846XEQ3"/>
<accession>A0A846XEQ3</accession>
<dbReference type="PROSITE" id="PS51257">
    <property type="entry name" value="PROKAR_LIPOPROTEIN"/>
    <property type="match status" value="1"/>
</dbReference>
<gene>
    <name evidence="3" type="ORF">HGA13_15325</name>
</gene>
<feature type="signal peptide" evidence="2">
    <location>
        <begin position="1"/>
        <end position="21"/>
    </location>
</feature>
<proteinExistence type="predicted"/>
<feature type="region of interest" description="Disordered" evidence="1">
    <location>
        <begin position="24"/>
        <end position="70"/>
    </location>
</feature>
<dbReference type="Proteomes" id="UP000565715">
    <property type="component" value="Unassembled WGS sequence"/>
</dbReference>
<feature type="chain" id="PRO_5038599157" description="Large secreted protein" evidence="2">
    <location>
        <begin position="22"/>
        <end position="156"/>
    </location>
</feature>
<reference evidence="3 4" key="1">
    <citation type="submission" date="2020-04" db="EMBL/GenBank/DDBJ databases">
        <title>MicrobeNet Type strains.</title>
        <authorList>
            <person name="Nicholson A.C."/>
        </authorList>
    </citation>
    <scope>NUCLEOTIDE SEQUENCE [LARGE SCALE GENOMIC DNA]</scope>
    <source>
        <strain evidence="3 4">DSM 45078</strain>
    </source>
</reference>
<dbReference type="EMBL" id="JAAXOO010000003">
    <property type="protein sequence ID" value="NKY34432.1"/>
    <property type="molecule type" value="Genomic_DNA"/>
</dbReference>
<keyword evidence="2" id="KW-0732">Signal</keyword>
<evidence type="ECO:0000256" key="2">
    <source>
        <dbReference type="SAM" id="SignalP"/>
    </source>
</evidence>
<comment type="caution">
    <text evidence="3">The sequence shown here is derived from an EMBL/GenBank/DDBJ whole genome shotgun (WGS) entry which is preliminary data.</text>
</comment>
<evidence type="ECO:0000313" key="3">
    <source>
        <dbReference type="EMBL" id="NKY34432.1"/>
    </source>
</evidence>